<dbReference type="InParanoid" id="Q4CKF2"/>
<dbReference type="EMBL" id="AAHK01008881">
    <property type="protein sequence ID" value="EAN80755.1"/>
    <property type="molecule type" value="Genomic_DNA"/>
</dbReference>
<dbReference type="Proteomes" id="UP000002296">
    <property type="component" value="Unassembled WGS sequence"/>
</dbReference>
<keyword evidence="2" id="KW-1185">Reference proteome</keyword>
<evidence type="ECO:0000313" key="2">
    <source>
        <dbReference type="Proteomes" id="UP000002296"/>
    </source>
</evidence>
<sequence length="25" mass="2767">THVKVLETIANVNGKPWKHQPSALV</sequence>
<gene>
    <name evidence="1" type="ORF">Tc00.1047053482097.20</name>
</gene>
<evidence type="ECO:0000313" key="1">
    <source>
        <dbReference type="EMBL" id="EAN80755.1"/>
    </source>
</evidence>
<dbReference type="PaxDb" id="353153-Q4CKF2"/>
<dbReference type="KEGG" id="tcr:482097.20"/>
<dbReference type="GeneID" id="3531250"/>
<name>Q4CKF2_TRYCC</name>
<feature type="non-terminal residue" evidence="1">
    <location>
        <position position="1"/>
    </location>
</feature>
<dbReference type="AlphaFoldDB" id="Q4CKF2"/>
<comment type="caution">
    <text evidence="1">The sequence shown here is derived from an EMBL/GenBank/DDBJ whole genome shotgun (WGS) entry which is preliminary data.</text>
</comment>
<accession>Q4CKF2</accession>
<protein>
    <submittedName>
        <fullName evidence="1">Uncharacterized protein</fullName>
    </submittedName>
</protein>
<proteinExistence type="predicted"/>
<reference evidence="1 2" key="1">
    <citation type="journal article" date="2005" name="Science">
        <title>The genome sequence of Trypanosoma cruzi, etiologic agent of Chagas disease.</title>
        <authorList>
            <person name="El-Sayed N.M."/>
            <person name="Myler P.J."/>
            <person name="Bartholomeu D.C."/>
            <person name="Nilsson D."/>
            <person name="Aggarwal G."/>
            <person name="Tran A.N."/>
            <person name="Ghedin E."/>
            <person name="Worthey E.A."/>
            <person name="Delcher A.L."/>
            <person name="Blandin G."/>
            <person name="Westenberger S.J."/>
            <person name="Caler E."/>
            <person name="Cerqueira G.C."/>
            <person name="Branche C."/>
            <person name="Haas B."/>
            <person name="Anupama A."/>
            <person name="Arner E."/>
            <person name="Aslund L."/>
            <person name="Attipoe P."/>
            <person name="Bontempi E."/>
            <person name="Bringaud F."/>
            <person name="Burton P."/>
            <person name="Cadag E."/>
            <person name="Campbell D.A."/>
            <person name="Carrington M."/>
            <person name="Crabtree J."/>
            <person name="Darban H."/>
            <person name="da Silveira J.F."/>
            <person name="de Jong P."/>
            <person name="Edwards K."/>
            <person name="Englund P.T."/>
            <person name="Fazelina G."/>
            <person name="Feldblyum T."/>
            <person name="Ferella M."/>
            <person name="Frasch A.C."/>
            <person name="Gull K."/>
            <person name="Horn D."/>
            <person name="Hou L."/>
            <person name="Huang Y."/>
            <person name="Kindlund E."/>
            <person name="Klingbeil M."/>
            <person name="Kluge S."/>
            <person name="Koo H."/>
            <person name="Lacerda D."/>
            <person name="Levin M.J."/>
            <person name="Lorenzi H."/>
            <person name="Louie T."/>
            <person name="Machado C.R."/>
            <person name="McCulloch R."/>
            <person name="McKenna A."/>
            <person name="Mizuno Y."/>
            <person name="Mottram J.C."/>
            <person name="Nelson S."/>
            <person name="Ochaya S."/>
            <person name="Osoegawa K."/>
            <person name="Pai G."/>
            <person name="Parsons M."/>
            <person name="Pentony M."/>
            <person name="Pettersson U."/>
            <person name="Pop M."/>
            <person name="Ramirez J.L."/>
            <person name="Rinta J."/>
            <person name="Robertson L."/>
            <person name="Salzberg S.L."/>
            <person name="Sanchez D.O."/>
            <person name="Seyler A."/>
            <person name="Sharma R."/>
            <person name="Shetty J."/>
            <person name="Simpson A.J."/>
            <person name="Sisk E."/>
            <person name="Tammi M.T."/>
            <person name="Tarleton R."/>
            <person name="Teixeira S."/>
            <person name="Van Aken S."/>
            <person name="Vogt C."/>
            <person name="Ward P.N."/>
            <person name="Wickstead B."/>
            <person name="Wortman J."/>
            <person name="White O."/>
            <person name="Fraser C.M."/>
            <person name="Stuart K.D."/>
            <person name="Andersson B."/>
        </authorList>
    </citation>
    <scope>NUCLEOTIDE SEQUENCE [LARGE SCALE GENOMIC DNA]</scope>
    <source>
        <strain evidence="1 2">CL Brener</strain>
    </source>
</reference>
<organism evidence="1 2">
    <name type="scientific">Trypanosoma cruzi (strain CL Brener)</name>
    <dbReference type="NCBI Taxonomy" id="353153"/>
    <lineage>
        <taxon>Eukaryota</taxon>
        <taxon>Discoba</taxon>
        <taxon>Euglenozoa</taxon>
        <taxon>Kinetoplastea</taxon>
        <taxon>Metakinetoplastina</taxon>
        <taxon>Trypanosomatida</taxon>
        <taxon>Trypanosomatidae</taxon>
        <taxon>Trypanosoma</taxon>
        <taxon>Schizotrypanum</taxon>
    </lineage>
</organism>
<dbReference type="RefSeq" id="XP_802201.1">
    <property type="nucleotide sequence ID" value="XM_797108.1"/>
</dbReference>